<organism evidence="2">
    <name type="scientific">marine sediment metagenome</name>
    <dbReference type="NCBI Taxonomy" id="412755"/>
    <lineage>
        <taxon>unclassified sequences</taxon>
        <taxon>metagenomes</taxon>
        <taxon>ecological metagenomes</taxon>
    </lineage>
</organism>
<accession>A0A0F9R3Q7</accession>
<feature type="region of interest" description="Disordered" evidence="1">
    <location>
        <begin position="76"/>
        <end position="98"/>
    </location>
</feature>
<evidence type="ECO:0000256" key="1">
    <source>
        <dbReference type="SAM" id="MobiDB-lite"/>
    </source>
</evidence>
<proteinExistence type="predicted"/>
<dbReference type="AlphaFoldDB" id="A0A0F9R3Q7"/>
<gene>
    <name evidence="2" type="ORF">LCGC14_1019840</name>
</gene>
<name>A0A0F9R3Q7_9ZZZZ</name>
<reference evidence="2" key="1">
    <citation type="journal article" date="2015" name="Nature">
        <title>Complex archaea that bridge the gap between prokaryotes and eukaryotes.</title>
        <authorList>
            <person name="Spang A."/>
            <person name="Saw J.H."/>
            <person name="Jorgensen S.L."/>
            <person name="Zaremba-Niedzwiedzka K."/>
            <person name="Martijn J."/>
            <person name="Lind A.E."/>
            <person name="van Eijk R."/>
            <person name="Schleper C."/>
            <person name="Guy L."/>
            <person name="Ettema T.J."/>
        </authorList>
    </citation>
    <scope>NUCLEOTIDE SEQUENCE</scope>
</reference>
<dbReference type="EMBL" id="LAZR01004066">
    <property type="protein sequence ID" value="KKN12113.1"/>
    <property type="molecule type" value="Genomic_DNA"/>
</dbReference>
<evidence type="ECO:0000313" key="2">
    <source>
        <dbReference type="EMBL" id="KKN12113.1"/>
    </source>
</evidence>
<sequence length="98" mass="10731">MNELVKQGDRLTARGGWPVEVIWVAARDPHDGFYAIHKPGELFLESVPIYHQEGGEATGAFAVNEPPRYDKPHPADIIMPPERPVSTEQAAAEAAITT</sequence>
<protein>
    <submittedName>
        <fullName evidence="2">Uncharacterized protein</fullName>
    </submittedName>
</protein>
<comment type="caution">
    <text evidence="2">The sequence shown here is derived from an EMBL/GenBank/DDBJ whole genome shotgun (WGS) entry which is preliminary data.</text>
</comment>